<dbReference type="InterPro" id="IPR001031">
    <property type="entry name" value="Thioesterase"/>
</dbReference>
<dbReference type="PANTHER" id="PTHR11487">
    <property type="entry name" value="THIOESTERASE"/>
    <property type="match status" value="1"/>
</dbReference>
<sequence>MLDQIHLNEPVNAKLRLYLFHHAGGSHMLYRGWQRELPDWIEFIAIELPGRGLSFGKACLESMEEIIDKLLSTIKTDKPFAFFGHSMGALIAYELTLELQARCIHPLWIGLSAFKPAYMKKAELDTYHMMEDKPFLDYLKTLSDISELEEDKPALQMMLAIIRADFKVIDNCDMSESQIDDKTAVSLFYSKDDQEISYEIMKGWSRYILGSCTIYELPGDHFYLQKYKNDVIDKITFELDEII</sequence>
<gene>
    <name evidence="4" type="ORF">SAMN05421680_11325</name>
    <name evidence="3" type="ORF">Xmau_02958</name>
</gene>
<dbReference type="Gene3D" id="3.40.50.1820">
    <property type="entry name" value="alpha/beta hydrolase"/>
    <property type="match status" value="1"/>
</dbReference>
<organism evidence="4 5">
    <name type="scientific">Xenorhabdus mauleonii</name>
    <dbReference type="NCBI Taxonomy" id="351675"/>
    <lineage>
        <taxon>Bacteria</taxon>
        <taxon>Pseudomonadati</taxon>
        <taxon>Pseudomonadota</taxon>
        <taxon>Gammaproteobacteria</taxon>
        <taxon>Enterobacterales</taxon>
        <taxon>Morganellaceae</taxon>
        <taxon>Xenorhabdus</taxon>
    </lineage>
</organism>
<dbReference type="AlphaFoldDB" id="A0A1I3TBD3"/>
<protein>
    <submittedName>
        <fullName evidence="3">PvdG</fullName>
    </submittedName>
    <submittedName>
        <fullName evidence="4">Surfactin synthase thioesterase subunit</fullName>
    </submittedName>
</protein>
<dbReference type="RefSeq" id="WP_092511694.1">
    <property type="nucleotide sequence ID" value="NZ_CAWNQB010000003.1"/>
</dbReference>
<evidence type="ECO:0000256" key="1">
    <source>
        <dbReference type="ARBA" id="ARBA00007169"/>
    </source>
</evidence>
<dbReference type="EMBL" id="FORG01000013">
    <property type="protein sequence ID" value="SFJ66797.1"/>
    <property type="molecule type" value="Genomic_DNA"/>
</dbReference>
<accession>A0A1I3TBD3</accession>
<reference evidence="4" key="2">
    <citation type="submission" date="2016-10" db="EMBL/GenBank/DDBJ databases">
        <authorList>
            <person name="de Groot N.N."/>
        </authorList>
    </citation>
    <scope>NUCLEOTIDE SEQUENCE [LARGE SCALE GENOMIC DNA]</scope>
    <source>
        <strain evidence="4">DSM 17908</strain>
    </source>
</reference>
<dbReference type="PANTHER" id="PTHR11487:SF0">
    <property type="entry name" value="S-ACYL FATTY ACID SYNTHASE THIOESTERASE, MEDIUM CHAIN"/>
    <property type="match status" value="1"/>
</dbReference>
<proteinExistence type="inferred from homology"/>
<keyword evidence="6" id="KW-1185">Reference proteome</keyword>
<dbReference type="Proteomes" id="UP000198919">
    <property type="component" value="Unassembled WGS sequence"/>
</dbReference>
<evidence type="ECO:0000313" key="4">
    <source>
        <dbReference type="EMBL" id="SFJ66797.1"/>
    </source>
</evidence>
<name>A0A1I3TBD3_9GAMM</name>
<evidence type="ECO:0000259" key="2">
    <source>
        <dbReference type="Pfam" id="PF00975"/>
    </source>
</evidence>
<dbReference type="GO" id="GO:0008610">
    <property type="term" value="P:lipid biosynthetic process"/>
    <property type="evidence" value="ECO:0007669"/>
    <property type="project" value="TreeGrafter"/>
</dbReference>
<dbReference type="InterPro" id="IPR029058">
    <property type="entry name" value="AB_hydrolase_fold"/>
</dbReference>
<evidence type="ECO:0000313" key="3">
    <source>
        <dbReference type="EMBL" id="PHM39351.1"/>
    </source>
</evidence>
<feature type="domain" description="Thioesterase" evidence="2">
    <location>
        <begin position="16"/>
        <end position="235"/>
    </location>
</feature>
<dbReference type="STRING" id="351675.SAMN05421680_11325"/>
<evidence type="ECO:0000313" key="6">
    <source>
        <dbReference type="Proteomes" id="UP000224607"/>
    </source>
</evidence>
<evidence type="ECO:0000313" key="5">
    <source>
        <dbReference type="Proteomes" id="UP000198919"/>
    </source>
</evidence>
<dbReference type="OrthoDB" id="8480037at2"/>
<dbReference type="SUPFAM" id="SSF53474">
    <property type="entry name" value="alpha/beta-Hydrolases"/>
    <property type="match status" value="1"/>
</dbReference>
<reference evidence="3 6" key="3">
    <citation type="journal article" date="2017" name="Nat. Microbiol.">
        <title>Natural product diversity associated with the nematode symbionts Photorhabdus and Xenorhabdus.</title>
        <authorList>
            <person name="Tobias N.J."/>
            <person name="Wolff H."/>
            <person name="Djahanschiri B."/>
            <person name="Grundmann F."/>
            <person name="Kronenwerth M."/>
            <person name="Shi Y.M."/>
            <person name="Simonyi S."/>
            <person name="Grun P."/>
            <person name="Shapiro-Ilan D."/>
            <person name="Pidot S.J."/>
            <person name="Stinear T.P."/>
            <person name="Ebersberger I."/>
            <person name="Bode H.B."/>
        </authorList>
    </citation>
    <scope>NUCLEOTIDE SEQUENCE [LARGE SCALE GENOMIC DNA]</scope>
    <source>
        <strain evidence="3 6">DSM 17908</strain>
    </source>
</reference>
<dbReference type="InterPro" id="IPR012223">
    <property type="entry name" value="TEII"/>
</dbReference>
<dbReference type="Pfam" id="PF00975">
    <property type="entry name" value="Thioesterase"/>
    <property type="match status" value="1"/>
</dbReference>
<dbReference type="Proteomes" id="UP000224607">
    <property type="component" value="Unassembled WGS sequence"/>
</dbReference>
<reference evidence="5" key="1">
    <citation type="submission" date="2016-10" db="EMBL/GenBank/DDBJ databases">
        <authorList>
            <person name="Varghese N."/>
            <person name="Submissions S."/>
        </authorList>
    </citation>
    <scope>NUCLEOTIDE SEQUENCE [LARGE SCALE GENOMIC DNA]</scope>
    <source>
        <strain evidence="5">DSM 17908</strain>
    </source>
</reference>
<comment type="similarity">
    <text evidence="1">Belongs to the thioesterase family.</text>
</comment>
<dbReference type="EMBL" id="NITY01000011">
    <property type="protein sequence ID" value="PHM39351.1"/>
    <property type="molecule type" value="Genomic_DNA"/>
</dbReference>